<dbReference type="EMBL" id="JAKKPZ010000007">
    <property type="protein sequence ID" value="KAI1718997.1"/>
    <property type="molecule type" value="Genomic_DNA"/>
</dbReference>
<evidence type="ECO:0000313" key="3">
    <source>
        <dbReference type="Proteomes" id="UP001201812"/>
    </source>
</evidence>
<feature type="domain" description="CHK kinase-like" evidence="1">
    <location>
        <begin position="195"/>
        <end position="374"/>
    </location>
</feature>
<dbReference type="InterPro" id="IPR052961">
    <property type="entry name" value="Oxido-Kinase-like_Enzymes"/>
</dbReference>
<keyword evidence="2" id="KW-0418">Kinase</keyword>
<dbReference type="InterPro" id="IPR015897">
    <property type="entry name" value="CHK_kinase-like"/>
</dbReference>
<dbReference type="SUPFAM" id="SSF56112">
    <property type="entry name" value="Protein kinase-like (PK-like)"/>
    <property type="match status" value="1"/>
</dbReference>
<dbReference type="AlphaFoldDB" id="A0AAD4N6N4"/>
<dbReference type="Pfam" id="PF02958">
    <property type="entry name" value="EcKL"/>
    <property type="match status" value="1"/>
</dbReference>
<name>A0AAD4N6N4_9BILA</name>
<protein>
    <submittedName>
        <fullName evidence="2">Ecdysteroid kinase domain-containing protein</fullName>
    </submittedName>
</protein>
<dbReference type="PANTHER" id="PTHR23020:SF41">
    <property type="entry name" value="AMINOGLYCOSIDE PHOSPHOTRANSFERASE DOMAIN-CONTAINING PROTEIN"/>
    <property type="match status" value="1"/>
</dbReference>
<comment type="caution">
    <text evidence="2">The sequence shown here is derived from an EMBL/GenBank/DDBJ whole genome shotgun (WGS) entry which is preliminary data.</text>
</comment>
<sequence length="447" mass="51289">MMKSAVLNDSNNNEWSGQPRTHLSKIVELLKIQADVNSIDFEKIESVSVEIRSQFPRYSNEFGPSLADSYKITFHFDGKDESYTVVLKEAADWTHRLRDSIDPASVNTVLSDKTTNHKVILELNSKSVEILEKEIRLYRAFDDAFAVSRKSHGFFNSNCPNAQPLKFLPRIIADSTSKFDIETSANLPTDSNSFYLCDDVSKFSIAGDIFNGLSKPQIDAAISAIAEFHAFSLWMRKSDDLFSCISPRLPDTQKNAMMKRRILSKLLCLPSFEEHEASLIEFFDTTNYTEIDSHGNFGILPVLSHGNYCASDIFFARDSNEIHTITEWQMAYPSTGLNDVARLILTSVNASLRLKHLDEWIALYFSKLCRFLRARKVKHHYTLDLVRRMFRFEYDAQLLYSFGLLQNLMEQTQDEGIATSIFGRMVAGFEFIRMDFTKPKEKEHYIE</sequence>
<organism evidence="2 3">
    <name type="scientific">Ditylenchus destructor</name>
    <dbReference type="NCBI Taxonomy" id="166010"/>
    <lineage>
        <taxon>Eukaryota</taxon>
        <taxon>Metazoa</taxon>
        <taxon>Ecdysozoa</taxon>
        <taxon>Nematoda</taxon>
        <taxon>Chromadorea</taxon>
        <taxon>Rhabditida</taxon>
        <taxon>Tylenchina</taxon>
        <taxon>Tylenchomorpha</taxon>
        <taxon>Sphaerularioidea</taxon>
        <taxon>Anguinidae</taxon>
        <taxon>Anguininae</taxon>
        <taxon>Ditylenchus</taxon>
    </lineage>
</organism>
<dbReference type="Proteomes" id="UP001201812">
    <property type="component" value="Unassembled WGS sequence"/>
</dbReference>
<evidence type="ECO:0000259" key="1">
    <source>
        <dbReference type="SMART" id="SM00587"/>
    </source>
</evidence>
<keyword evidence="3" id="KW-1185">Reference proteome</keyword>
<proteinExistence type="predicted"/>
<dbReference type="GO" id="GO:0016301">
    <property type="term" value="F:kinase activity"/>
    <property type="evidence" value="ECO:0007669"/>
    <property type="project" value="UniProtKB-KW"/>
</dbReference>
<gene>
    <name evidence="2" type="ORF">DdX_06114</name>
</gene>
<reference evidence="2" key="1">
    <citation type="submission" date="2022-01" db="EMBL/GenBank/DDBJ databases">
        <title>Genome Sequence Resource for Two Populations of Ditylenchus destructor, the Migratory Endoparasitic Phytonematode.</title>
        <authorList>
            <person name="Zhang H."/>
            <person name="Lin R."/>
            <person name="Xie B."/>
        </authorList>
    </citation>
    <scope>NUCLEOTIDE SEQUENCE</scope>
    <source>
        <strain evidence="2">BazhouSP</strain>
    </source>
</reference>
<keyword evidence="2" id="KW-0808">Transferase</keyword>
<accession>A0AAD4N6N4</accession>
<dbReference type="SMART" id="SM00587">
    <property type="entry name" value="CHK"/>
    <property type="match status" value="1"/>
</dbReference>
<dbReference type="InterPro" id="IPR011009">
    <property type="entry name" value="Kinase-like_dom_sf"/>
</dbReference>
<dbReference type="PANTHER" id="PTHR23020">
    <property type="entry name" value="UNCHARACTERIZED NUCLEAR HORMONE RECEPTOR-RELATED"/>
    <property type="match status" value="1"/>
</dbReference>
<evidence type="ECO:0000313" key="2">
    <source>
        <dbReference type="EMBL" id="KAI1718997.1"/>
    </source>
</evidence>
<dbReference type="InterPro" id="IPR004119">
    <property type="entry name" value="EcKL"/>
</dbReference>